<dbReference type="NCBIfam" id="TIGR00115">
    <property type="entry name" value="tig"/>
    <property type="match status" value="1"/>
</dbReference>
<comment type="catalytic activity">
    <reaction evidence="1">
        <text>[protein]-peptidylproline (omega=180) = [protein]-peptidylproline (omega=0)</text>
        <dbReference type="Rhea" id="RHEA:16237"/>
        <dbReference type="Rhea" id="RHEA-COMP:10747"/>
        <dbReference type="Rhea" id="RHEA-COMP:10748"/>
        <dbReference type="ChEBI" id="CHEBI:83833"/>
        <dbReference type="ChEBI" id="CHEBI:83834"/>
        <dbReference type="EC" id="5.2.1.8"/>
    </reaction>
</comment>
<dbReference type="Pfam" id="PF05698">
    <property type="entry name" value="Trigger_C"/>
    <property type="match status" value="1"/>
</dbReference>
<evidence type="ECO:0000256" key="3">
    <source>
        <dbReference type="ARBA" id="ARBA00005464"/>
    </source>
</evidence>
<evidence type="ECO:0000256" key="8">
    <source>
        <dbReference type="ARBA" id="ARBA00023235"/>
    </source>
</evidence>
<keyword evidence="13" id="KW-1185">Reference proteome</keyword>
<dbReference type="InterPro" id="IPR005215">
    <property type="entry name" value="Trig_fac"/>
</dbReference>
<dbReference type="PIRSF" id="PIRSF003095">
    <property type="entry name" value="Trigger_factor"/>
    <property type="match status" value="1"/>
</dbReference>
<evidence type="ECO:0000256" key="1">
    <source>
        <dbReference type="ARBA" id="ARBA00000971"/>
    </source>
</evidence>
<comment type="similarity">
    <text evidence="3">Belongs to the FKBP-type PPIase family. Tig subfamily.</text>
</comment>
<feature type="domain" description="Trigger factor C-terminal" evidence="11">
    <location>
        <begin position="270"/>
        <end position="373"/>
    </location>
</feature>
<evidence type="ECO:0000256" key="4">
    <source>
        <dbReference type="ARBA" id="ARBA00013194"/>
    </source>
</evidence>
<keyword evidence="6" id="KW-0697">Rotamase</keyword>
<reference evidence="13" key="1">
    <citation type="journal article" date="2019" name="Int. J. Syst. Evol. Microbiol.">
        <title>The Global Catalogue of Microorganisms (GCM) 10K type strain sequencing project: providing services to taxonomists for standard genome sequencing and annotation.</title>
        <authorList>
            <consortium name="The Broad Institute Genomics Platform"/>
            <consortium name="The Broad Institute Genome Sequencing Center for Infectious Disease"/>
            <person name="Wu L."/>
            <person name="Ma J."/>
        </authorList>
    </citation>
    <scope>NUCLEOTIDE SEQUENCE [LARGE SCALE GENOMIC DNA]</scope>
    <source>
        <strain evidence="13">CCUG 62114</strain>
    </source>
</reference>
<dbReference type="InterPro" id="IPR037041">
    <property type="entry name" value="Trigger_fac_C_sf"/>
</dbReference>
<evidence type="ECO:0000256" key="9">
    <source>
        <dbReference type="ARBA" id="ARBA00029986"/>
    </source>
</evidence>
<dbReference type="PANTHER" id="PTHR30560">
    <property type="entry name" value="TRIGGER FACTOR CHAPERONE AND PEPTIDYL-PROLYL CIS/TRANS ISOMERASE"/>
    <property type="match status" value="1"/>
</dbReference>
<comment type="subcellular location">
    <subcellularLocation>
        <location evidence="2">Cytoplasm</location>
    </subcellularLocation>
</comment>
<dbReference type="InterPro" id="IPR027304">
    <property type="entry name" value="Trigger_fact/SurA_dom_sf"/>
</dbReference>
<dbReference type="RefSeq" id="WP_377716975.1">
    <property type="nucleotide sequence ID" value="NZ_JBHTJM010000011.1"/>
</dbReference>
<keyword evidence="7" id="KW-0143">Chaperone</keyword>
<evidence type="ECO:0000313" key="13">
    <source>
        <dbReference type="Proteomes" id="UP001596997"/>
    </source>
</evidence>
<sequence>MNITRENIDALNAVVTVAIDKTDYQEKVEKVLTDYRKQANIPGFRKGHVPMGMVKKQYGKAVLVDEVNKLLQENLNKFLVEEKIDLLGNPLPKEQDDFNWDAEDFSFEFELGLAPEFDIDLKNKKAITQYNIVADDETINNQIENIRKQYGKISPAEEVTTETEITGVFKSVEKGIENTTTFSLDKIKGKRNSDKFLGAKVGDVLNLKTKNLFNEDHDLMSFLKVSHEDAQGLEIEVSFEITEVNTRELAEMNQEFFDKLFGPNAVSSEEELKDRLKEDAAKQFAQQADQRLLNDVTEYLVENTKFDLPQAFLEKWLRVAGENPLTEEEAKEEYQKAEKGLRYQLIEGKLLKDNDIQVQFEDLKAYAKDMVKAQMAQFGQTNPTDEELNGIVARVLSNQEEVKRLQEQLVSQKLLAFYKENVNLKVKELNYEAFVKEVYS</sequence>
<accession>A0ABW3I649</accession>
<keyword evidence="8 12" id="KW-0413">Isomerase</keyword>
<evidence type="ECO:0000259" key="10">
    <source>
        <dbReference type="Pfam" id="PF05697"/>
    </source>
</evidence>
<protein>
    <recommendedName>
        <fullName evidence="5">Trigger factor</fullName>
        <ecNumber evidence="4">5.2.1.8</ecNumber>
    </recommendedName>
    <alternativeName>
        <fullName evidence="9">PPIase</fullName>
    </alternativeName>
</protein>
<feature type="domain" description="Trigger factor ribosome-binding bacterial" evidence="10">
    <location>
        <begin position="1"/>
        <end position="146"/>
    </location>
</feature>
<comment type="caution">
    <text evidence="12">The sequence shown here is derived from an EMBL/GenBank/DDBJ whole genome shotgun (WGS) entry which is preliminary data.</text>
</comment>
<proteinExistence type="inferred from homology"/>
<evidence type="ECO:0000256" key="6">
    <source>
        <dbReference type="ARBA" id="ARBA00023110"/>
    </source>
</evidence>
<dbReference type="InterPro" id="IPR008880">
    <property type="entry name" value="Trigger_fac_C"/>
</dbReference>
<dbReference type="SUPFAM" id="SSF109998">
    <property type="entry name" value="Triger factor/SurA peptide-binding domain-like"/>
    <property type="match status" value="1"/>
</dbReference>
<evidence type="ECO:0000259" key="11">
    <source>
        <dbReference type="Pfam" id="PF05698"/>
    </source>
</evidence>
<evidence type="ECO:0000313" key="12">
    <source>
        <dbReference type="EMBL" id="MFD0965122.1"/>
    </source>
</evidence>
<dbReference type="InterPro" id="IPR008881">
    <property type="entry name" value="Trigger_fac_ribosome-bd_bac"/>
</dbReference>
<evidence type="ECO:0000256" key="7">
    <source>
        <dbReference type="ARBA" id="ARBA00023186"/>
    </source>
</evidence>
<organism evidence="12 13">
    <name type="scientific">Pseudofulvibacter geojedonensis</name>
    <dbReference type="NCBI Taxonomy" id="1123758"/>
    <lineage>
        <taxon>Bacteria</taxon>
        <taxon>Pseudomonadati</taxon>
        <taxon>Bacteroidota</taxon>
        <taxon>Flavobacteriia</taxon>
        <taxon>Flavobacteriales</taxon>
        <taxon>Flavobacteriaceae</taxon>
        <taxon>Pseudofulvibacter</taxon>
    </lineage>
</organism>
<evidence type="ECO:0000256" key="2">
    <source>
        <dbReference type="ARBA" id="ARBA00004496"/>
    </source>
</evidence>
<dbReference type="Gene3D" id="1.10.3120.10">
    <property type="entry name" value="Trigger factor, C-terminal domain"/>
    <property type="match status" value="1"/>
</dbReference>
<dbReference type="EC" id="5.2.1.8" evidence="4"/>
<dbReference type="Proteomes" id="UP001596997">
    <property type="component" value="Unassembled WGS sequence"/>
</dbReference>
<dbReference type="Gene3D" id="3.30.70.1050">
    <property type="entry name" value="Trigger factor ribosome-binding domain"/>
    <property type="match status" value="1"/>
</dbReference>
<dbReference type="EMBL" id="JBHTJM010000011">
    <property type="protein sequence ID" value="MFD0965122.1"/>
    <property type="molecule type" value="Genomic_DNA"/>
</dbReference>
<name>A0ABW3I649_9FLAO</name>
<dbReference type="PANTHER" id="PTHR30560:SF3">
    <property type="entry name" value="TRIGGER FACTOR-LIKE PROTEIN TIG, CHLOROPLASTIC"/>
    <property type="match status" value="1"/>
</dbReference>
<dbReference type="GO" id="GO:0003755">
    <property type="term" value="F:peptidyl-prolyl cis-trans isomerase activity"/>
    <property type="evidence" value="ECO:0007669"/>
    <property type="project" value="UniProtKB-EC"/>
</dbReference>
<dbReference type="Pfam" id="PF05697">
    <property type="entry name" value="Trigger_N"/>
    <property type="match status" value="1"/>
</dbReference>
<dbReference type="SUPFAM" id="SSF102735">
    <property type="entry name" value="Trigger factor ribosome-binding domain"/>
    <property type="match status" value="1"/>
</dbReference>
<gene>
    <name evidence="12" type="primary">tig</name>
    <name evidence="12" type="ORF">ACFQ1O_13980</name>
</gene>
<dbReference type="InterPro" id="IPR036611">
    <property type="entry name" value="Trigger_fac_ribosome-bd_sf"/>
</dbReference>
<evidence type="ECO:0000256" key="5">
    <source>
        <dbReference type="ARBA" id="ARBA00016902"/>
    </source>
</evidence>